<keyword evidence="3" id="KW-1185">Reference proteome</keyword>
<sequence length="139" mass="14911">MIRGDMRQDLDSPGPSHLIPGQESCSVGRSSFNIHPDTTASTQMGGVSRANGTRSTSFLRSGSLASTGAYDALNTKGSAVGSMKKIYLWSFSTVVHGASEPKSPTGSREETFSGEERTSPSMTTADWYAWSWRELRLGA</sequence>
<comment type="caution">
    <text evidence="2">The sequence shown here is derived from an EMBL/GenBank/DDBJ whole genome shotgun (WGS) entry which is preliminary data.</text>
</comment>
<evidence type="ECO:0000313" key="3">
    <source>
        <dbReference type="Proteomes" id="UP000314294"/>
    </source>
</evidence>
<reference evidence="2 3" key="1">
    <citation type="submission" date="2019-03" db="EMBL/GenBank/DDBJ databases">
        <title>First draft genome of Liparis tanakae, snailfish: a comprehensive survey of snailfish specific genes.</title>
        <authorList>
            <person name="Kim W."/>
            <person name="Song I."/>
            <person name="Jeong J.-H."/>
            <person name="Kim D."/>
            <person name="Kim S."/>
            <person name="Ryu S."/>
            <person name="Song J.Y."/>
            <person name="Lee S.K."/>
        </authorList>
    </citation>
    <scope>NUCLEOTIDE SEQUENCE [LARGE SCALE GENOMIC DNA]</scope>
    <source>
        <tissue evidence="2">Muscle</tissue>
    </source>
</reference>
<feature type="region of interest" description="Disordered" evidence="1">
    <location>
        <begin position="36"/>
        <end position="55"/>
    </location>
</feature>
<evidence type="ECO:0000256" key="1">
    <source>
        <dbReference type="SAM" id="MobiDB-lite"/>
    </source>
</evidence>
<name>A0A4Z2HJ18_9TELE</name>
<gene>
    <name evidence="2" type="ORF">EYF80_024228</name>
</gene>
<feature type="region of interest" description="Disordered" evidence="1">
    <location>
        <begin position="1"/>
        <end position="25"/>
    </location>
</feature>
<feature type="region of interest" description="Disordered" evidence="1">
    <location>
        <begin position="97"/>
        <end position="122"/>
    </location>
</feature>
<feature type="compositionally biased region" description="Basic and acidic residues" evidence="1">
    <location>
        <begin position="107"/>
        <end position="118"/>
    </location>
</feature>
<dbReference type="EMBL" id="SRLO01000233">
    <property type="protein sequence ID" value="TNN65550.1"/>
    <property type="molecule type" value="Genomic_DNA"/>
</dbReference>
<feature type="compositionally biased region" description="Basic and acidic residues" evidence="1">
    <location>
        <begin position="1"/>
        <end position="10"/>
    </location>
</feature>
<protein>
    <submittedName>
        <fullName evidence="2">Uncharacterized protein</fullName>
    </submittedName>
</protein>
<accession>A0A4Z2HJ18</accession>
<evidence type="ECO:0000313" key="2">
    <source>
        <dbReference type="EMBL" id="TNN65550.1"/>
    </source>
</evidence>
<dbReference type="AlphaFoldDB" id="A0A4Z2HJ18"/>
<proteinExistence type="predicted"/>
<dbReference type="Proteomes" id="UP000314294">
    <property type="component" value="Unassembled WGS sequence"/>
</dbReference>
<organism evidence="2 3">
    <name type="scientific">Liparis tanakae</name>
    <name type="common">Tanaka's snailfish</name>
    <dbReference type="NCBI Taxonomy" id="230148"/>
    <lineage>
        <taxon>Eukaryota</taxon>
        <taxon>Metazoa</taxon>
        <taxon>Chordata</taxon>
        <taxon>Craniata</taxon>
        <taxon>Vertebrata</taxon>
        <taxon>Euteleostomi</taxon>
        <taxon>Actinopterygii</taxon>
        <taxon>Neopterygii</taxon>
        <taxon>Teleostei</taxon>
        <taxon>Neoteleostei</taxon>
        <taxon>Acanthomorphata</taxon>
        <taxon>Eupercaria</taxon>
        <taxon>Perciformes</taxon>
        <taxon>Cottioidei</taxon>
        <taxon>Cottales</taxon>
        <taxon>Liparidae</taxon>
        <taxon>Liparis</taxon>
    </lineage>
</organism>